<dbReference type="AlphaFoldDB" id="A0A6M4GG64"/>
<reference evidence="1 2" key="1">
    <citation type="submission" date="2020-04" db="EMBL/GenBank/DDBJ databases">
        <title>The Whole Genome Analysis of High salt-tolerant Sphingobium yanoikuyae YC-XJ2 with Aryl organophosphorus flame retardants (aryl-OPFRs)-degrading capacity and characteristics of Related phosphotriesterase.</title>
        <authorList>
            <person name="Li X."/>
        </authorList>
    </citation>
    <scope>NUCLEOTIDE SEQUENCE [LARGE SCALE GENOMIC DNA]</scope>
    <source>
        <strain evidence="1 2">YC-XJ2</strain>
        <plasmid evidence="2">p-c-sy</plasmid>
    </source>
</reference>
<dbReference type="RefSeq" id="WP_169863594.1">
    <property type="nucleotide sequence ID" value="NZ_CP053024.1"/>
</dbReference>
<sequence length="57" mass="6283">MAWFYAAAWPTFAPPLTPHLNTLVKVYVDQFVTEGIVSARNDGCGSLIFVRPAAPFQ</sequence>
<accession>A0A6M4GG64</accession>
<keyword evidence="1" id="KW-0614">Plasmid</keyword>
<name>A0A6M4GG64_SPHYA</name>
<geneLocation type="plasmid" evidence="2">
    <name>p-c-sy</name>
</geneLocation>
<organism evidence="1 2">
    <name type="scientific">Sphingobium yanoikuyae</name>
    <name type="common">Sphingomonas yanoikuyae</name>
    <dbReference type="NCBI Taxonomy" id="13690"/>
    <lineage>
        <taxon>Bacteria</taxon>
        <taxon>Pseudomonadati</taxon>
        <taxon>Pseudomonadota</taxon>
        <taxon>Alphaproteobacteria</taxon>
        <taxon>Sphingomonadales</taxon>
        <taxon>Sphingomonadaceae</taxon>
        <taxon>Sphingobium</taxon>
    </lineage>
</organism>
<evidence type="ECO:0000313" key="1">
    <source>
        <dbReference type="EMBL" id="QJR06249.1"/>
    </source>
</evidence>
<proteinExistence type="predicted"/>
<dbReference type="EMBL" id="CP053024">
    <property type="protein sequence ID" value="QJR06249.1"/>
    <property type="molecule type" value="Genomic_DNA"/>
</dbReference>
<dbReference type="Proteomes" id="UP000502611">
    <property type="component" value="Plasmid p-C-Sy"/>
</dbReference>
<evidence type="ECO:0000313" key="2">
    <source>
        <dbReference type="Proteomes" id="UP000502611"/>
    </source>
</evidence>
<protein>
    <submittedName>
        <fullName evidence="1">Uncharacterized protein</fullName>
    </submittedName>
</protein>
<gene>
    <name evidence="1" type="ORF">HH800_28945</name>
</gene>